<keyword evidence="1" id="KW-1133">Transmembrane helix</keyword>
<dbReference type="Proteomes" id="UP000295361">
    <property type="component" value="Unassembled WGS sequence"/>
</dbReference>
<evidence type="ECO:0000313" key="2">
    <source>
        <dbReference type="EMBL" id="TDP74299.1"/>
    </source>
</evidence>
<keyword evidence="1" id="KW-0812">Transmembrane</keyword>
<dbReference type="InParanoid" id="A0A4R6QTU0"/>
<protein>
    <submittedName>
        <fullName evidence="2">Uncharacterized protein</fullName>
    </submittedName>
</protein>
<sequence>MLKTWFHRLVLTRRWATFVAMGLSFFAFGAGSLNLFYLLKANTGLLAEHGWEAVADGGLQQLLELLLTGYLSLAAYLVFKVCEYSLVHALADAAGHKPKTAGPAADDGHNR</sequence>
<dbReference type="RefSeq" id="WP_133698941.1">
    <property type="nucleotide sequence ID" value="NZ_SNXS01000001.1"/>
</dbReference>
<accession>A0A4R6QTU0</accession>
<dbReference type="AlphaFoldDB" id="A0A4R6QTU0"/>
<dbReference type="OrthoDB" id="8592114at2"/>
<comment type="caution">
    <text evidence="2">The sequence shown here is derived from an EMBL/GenBank/DDBJ whole genome shotgun (WGS) entry which is preliminary data.</text>
</comment>
<feature type="transmembrane region" description="Helical" evidence="1">
    <location>
        <begin position="15"/>
        <end position="39"/>
    </location>
</feature>
<keyword evidence="1" id="KW-0472">Membrane</keyword>
<gene>
    <name evidence="2" type="ORF">DES47_101356</name>
</gene>
<evidence type="ECO:0000313" key="3">
    <source>
        <dbReference type="Proteomes" id="UP000295361"/>
    </source>
</evidence>
<reference evidence="2 3" key="1">
    <citation type="submission" date="2019-03" db="EMBL/GenBank/DDBJ databases">
        <title>Genomic Encyclopedia of Type Strains, Phase IV (KMG-IV): sequencing the most valuable type-strain genomes for metagenomic binning, comparative biology and taxonomic classification.</title>
        <authorList>
            <person name="Goeker M."/>
        </authorList>
    </citation>
    <scope>NUCLEOTIDE SEQUENCE [LARGE SCALE GENOMIC DNA]</scope>
    <source>
        <strain evidence="2 3">DSM 16998</strain>
    </source>
</reference>
<organism evidence="2 3">
    <name type="scientific">Roseateles toxinivorans</name>
    <dbReference type="NCBI Taxonomy" id="270368"/>
    <lineage>
        <taxon>Bacteria</taxon>
        <taxon>Pseudomonadati</taxon>
        <taxon>Pseudomonadota</taxon>
        <taxon>Betaproteobacteria</taxon>
        <taxon>Burkholderiales</taxon>
        <taxon>Sphaerotilaceae</taxon>
        <taxon>Roseateles</taxon>
    </lineage>
</organism>
<dbReference type="EMBL" id="SNXS01000001">
    <property type="protein sequence ID" value="TDP74299.1"/>
    <property type="molecule type" value="Genomic_DNA"/>
</dbReference>
<keyword evidence="3" id="KW-1185">Reference proteome</keyword>
<name>A0A4R6QTU0_9BURK</name>
<proteinExistence type="predicted"/>
<evidence type="ECO:0000256" key="1">
    <source>
        <dbReference type="SAM" id="Phobius"/>
    </source>
</evidence>